<comment type="catalytic activity">
    <reaction evidence="7">
        <text>aldehydo-D-galacturonate = keto-D-tagaturonate</text>
        <dbReference type="Rhea" id="RHEA:27702"/>
        <dbReference type="ChEBI" id="CHEBI:12952"/>
        <dbReference type="ChEBI" id="CHEBI:17886"/>
    </reaction>
</comment>
<dbReference type="Gene3D" id="3.20.20.140">
    <property type="entry name" value="Metal-dependent hydrolases"/>
    <property type="match status" value="1"/>
</dbReference>
<evidence type="ECO:0000313" key="9">
    <source>
        <dbReference type="Proteomes" id="UP001225134"/>
    </source>
</evidence>
<evidence type="ECO:0000313" key="8">
    <source>
        <dbReference type="EMBL" id="MDK9580635.1"/>
    </source>
</evidence>
<name>A0ABT7HLP2_9FUSO</name>
<reference evidence="8 9" key="1">
    <citation type="submission" date="2023-06" db="EMBL/GenBank/DDBJ databases">
        <title>Antibody response to the Sneathia vaginalis cytopathogenic toxin A during pregnancy.</title>
        <authorList>
            <person name="Mccoy Z.T."/>
            <person name="Serrano M.G."/>
            <person name="Spaine K."/>
            <person name="Edwards D.J."/>
            <person name="Buck G.A."/>
            <person name="Jefferson K."/>
        </authorList>
    </citation>
    <scope>NUCLEOTIDE SEQUENCE [LARGE SCALE GENOMIC DNA]</scope>
    <source>
        <strain evidence="8 9">CCUG 42621</strain>
    </source>
</reference>
<dbReference type="Gene3D" id="1.10.2020.10">
    <property type="entry name" value="uronate isomerase, domain 2, chain A"/>
    <property type="match status" value="1"/>
</dbReference>
<keyword evidence="6 7" id="KW-0413">Isomerase</keyword>
<dbReference type="HAMAP" id="MF_00675">
    <property type="entry name" value="UxaC"/>
    <property type="match status" value="1"/>
</dbReference>
<dbReference type="PANTHER" id="PTHR30068:SF4">
    <property type="entry name" value="URONATE ISOMERASE"/>
    <property type="match status" value="1"/>
</dbReference>
<comment type="similarity">
    <text evidence="3 7">Belongs to the metallo-dependent hydrolases superfamily. Uronate isomerase family.</text>
</comment>
<accession>A0ABT7HLP2</accession>
<dbReference type="EC" id="5.3.1.12" evidence="4 7"/>
<comment type="pathway">
    <text evidence="2 7">Carbohydrate metabolism; pentose and glucuronate interconversion.</text>
</comment>
<evidence type="ECO:0000256" key="3">
    <source>
        <dbReference type="ARBA" id="ARBA00008397"/>
    </source>
</evidence>
<dbReference type="SUPFAM" id="SSF51556">
    <property type="entry name" value="Metallo-dependent hydrolases"/>
    <property type="match status" value="1"/>
</dbReference>
<evidence type="ECO:0000256" key="7">
    <source>
        <dbReference type="HAMAP-Rule" id="MF_00675"/>
    </source>
</evidence>
<dbReference type="Pfam" id="PF02614">
    <property type="entry name" value="UxaC"/>
    <property type="match status" value="1"/>
</dbReference>
<gene>
    <name evidence="7 8" type="primary">uxaC</name>
    <name evidence="8" type="ORF">QQA45_03790</name>
</gene>
<comment type="catalytic activity">
    <reaction evidence="1 7">
        <text>D-glucuronate = D-fructuronate</text>
        <dbReference type="Rhea" id="RHEA:13049"/>
        <dbReference type="ChEBI" id="CHEBI:58720"/>
        <dbReference type="ChEBI" id="CHEBI:59863"/>
        <dbReference type="EC" id="5.3.1.12"/>
    </reaction>
</comment>
<dbReference type="GO" id="GO:0008880">
    <property type="term" value="F:glucuronate isomerase activity"/>
    <property type="evidence" value="ECO:0007669"/>
    <property type="project" value="UniProtKB-EC"/>
</dbReference>
<evidence type="ECO:0000256" key="1">
    <source>
        <dbReference type="ARBA" id="ARBA00001165"/>
    </source>
</evidence>
<sequence>MKLEMKNFMLQNETAKKLYFSYAKDMKIYDYHCHLTAEDIFKNKEFENIAKLWLEGDHYKWRAMRASGIDEKYITGDSTDYEKFYNWAKTLDNCITNPLYHWNALELKKYFDIDEILSSKNAEAIWNKVNSKKYRPQDLINMSNVDTICTTDSPLADLYYHKELKKINFKTKVVPGFRPDEALSIGTEKFYNFIKEIKNIVGFEIKSYSDLIKALRERIKYFDENGGYICDHGLTYMPFEKASLSEVESIFKKALNKEELSEVEVNKYLTKLLVDLAKEYKKYSWTMQIHFGAIRDTNKKYFKELGHDAGFDSIADDTKVAEKLNGLLNMMVENDSLPKMIIYNLNPVYNDLVATTVANFQINNGKMQFGAAWWFNDTKCGMLKQMKTLSNQGLLSKFVGMLTDSRSFLSYIRHDYFRRILCNFIGTLVENNEIPNDEEMLKELIQNICFNNAKEYFKKESK</sequence>
<evidence type="ECO:0000256" key="6">
    <source>
        <dbReference type="ARBA" id="ARBA00023235"/>
    </source>
</evidence>
<organism evidence="8 9">
    <name type="scientific">Sneathia sanguinegens</name>
    <dbReference type="NCBI Taxonomy" id="40543"/>
    <lineage>
        <taxon>Bacteria</taxon>
        <taxon>Fusobacteriati</taxon>
        <taxon>Fusobacteriota</taxon>
        <taxon>Fusobacteriia</taxon>
        <taxon>Fusobacteriales</taxon>
        <taxon>Leptotrichiaceae</taxon>
        <taxon>Sneathia</taxon>
    </lineage>
</organism>
<evidence type="ECO:0000256" key="4">
    <source>
        <dbReference type="ARBA" id="ARBA00012546"/>
    </source>
</evidence>
<protein>
    <recommendedName>
        <fullName evidence="5 7">Uronate isomerase</fullName>
        <ecNumber evidence="4 7">5.3.1.12</ecNumber>
    </recommendedName>
    <alternativeName>
        <fullName evidence="7">Glucuronate isomerase</fullName>
    </alternativeName>
    <alternativeName>
        <fullName evidence="7">Uronic isomerase</fullName>
    </alternativeName>
</protein>
<dbReference type="PANTHER" id="PTHR30068">
    <property type="entry name" value="URONATE ISOMERASE"/>
    <property type="match status" value="1"/>
</dbReference>
<dbReference type="InterPro" id="IPR032466">
    <property type="entry name" value="Metal_Hydrolase"/>
</dbReference>
<comment type="caution">
    <text evidence="8">The sequence shown here is derived from an EMBL/GenBank/DDBJ whole genome shotgun (WGS) entry which is preliminary data.</text>
</comment>
<keyword evidence="9" id="KW-1185">Reference proteome</keyword>
<dbReference type="EMBL" id="JASSPP010000005">
    <property type="protein sequence ID" value="MDK9580635.1"/>
    <property type="molecule type" value="Genomic_DNA"/>
</dbReference>
<proteinExistence type="inferred from homology"/>
<dbReference type="NCBIfam" id="NF002794">
    <property type="entry name" value="PRK02925.1"/>
    <property type="match status" value="1"/>
</dbReference>
<evidence type="ECO:0000256" key="2">
    <source>
        <dbReference type="ARBA" id="ARBA00004892"/>
    </source>
</evidence>
<dbReference type="Proteomes" id="UP001225134">
    <property type="component" value="Unassembled WGS sequence"/>
</dbReference>
<dbReference type="InterPro" id="IPR003766">
    <property type="entry name" value="Uronate_isomerase"/>
</dbReference>
<evidence type="ECO:0000256" key="5">
    <source>
        <dbReference type="ARBA" id="ARBA00020555"/>
    </source>
</evidence>
<dbReference type="RefSeq" id="WP_285152928.1">
    <property type="nucleotide sequence ID" value="NZ_JASSPP010000005.1"/>
</dbReference>